<organism evidence="3 4">
    <name type="scientific">Passalora fulva</name>
    <name type="common">Tomato leaf mold</name>
    <name type="synonym">Cladosporium fulvum</name>
    <dbReference type="NCBI Taxonomy" id="5499"/>
    <lineage>
        <taxon>Eukaryota</taxon>
        <taxon>Fungi</taxon>
        <taxon>Dikarya</taxon>
        <taxon>Ascomycota</taxon>
        <taxon>Pezizomycotina</taxon>
        <taxon>Dothideomycetes</taxon>
        <taxon>Dothideomycetidae</taxon>
        <taxon>Mycosphaerellales</taxon>
        <taxon>Mycosphaerellaceae</taxon>
        <taxon>Fulvia</taxon>
    </lineage>
</organism>
<evidence type="ECO:0000256" key="2">
    <source>
        <dbReference type="SAM" id="SignalP"/>
    </source>
</evidence>
<name>A0A9Q8L8E9_PASFU</name>
<dbReference type="PANTHER" id="PTHR36848">
    <property type="entry name" value="DNA-BINDING PROTEIN (PUTATIVE SECRETED PROTEIN)-RELATED"/>
    <property type="match status" value="1"/>
</dbReference>
<dbReference type="InterPro" id="IPR008979">
    <property type="entry name" value="Galactose-bd-like_sf"/>
</dbReference>
<sequence length="1169" mass="129033">MSRLQSLIALSITCASCLNTNDQTNADIDYGSFQNPSNFVRPRFRYWIPDASVDLDVVADDFKKAKDVGMGGLELLGYYLYGNYPSFVAEGGPVPVDWIRYGWGTEAWVNLTNAALQATKSLGMIMDFALGPNQGAGVPADVGDDGIMWDLIPFNVSVPVGGTFDDIIPGWGAGRFVSASTGLVMSTEFANYSASPGWRGPIYYNGSSNILSTASLEDVTDQVASDGHLKLTFPASTDGVEYQVFAYYEAQSSYLEQQSPLALNTTVSQSPVESFVQNGSWVVDHFSAKGAKLITNFWETHLLSAETKQLFKDVGNYAWEDSMEIGAGVLVWYTPGLLDAFSKSRGYDLRKYLPLIYSYNTEHNGPLASPDHYYTDEGDAGESHVSDYRQTLTELNRVYLEALRDWSASTLDSQFSAQVVYNLPMDMLSNIDAVNAPECESLGFNHIIDAYRQFSGPANLAGKRIISSELGAQREEVYEQTLPELIWDTKRSIAGSINQFVYHGYPYTGSYPNTTWPGFSTFSYRFSAMHGPRQPSWEYYDDFMNWTARVQYIAQSGVPKRDLAFYLKKEEFYEPDSQYLPDDLQETGFTYEYLSPDNFARREAVVVNGTLAPERQAFKALVLRANDTLTVPGVQYLVEYAYAGLPIIFSGGIPQDLTYFNSSGTDFVRTALADIVTLGNVHVVPYENLAASLQGLGITPRTTVASDRTWYTYWREDQNTSTTYVYVYNDAWDSEFGEGSSTGSITFEETGTPSYYNAWTGEVEPILAYQQSQTSTTISLSLAGNQSTVIGFDHSQQASKHAVAFPEEVFGASSDAGSITVKAGNATQPVLLANGTTVKLPVPAAPLTLANWSLVVEAWNPPVNLEADQTKAALSNSTYNITSLEPWNAISDSLRNTSGRGFYTSTFTWPPVNGTADGAMLELGPIINTARAWVNGNQLPPLDPTNARADIRDYLQQGSNKVEIVVSTTLSNVLRTMWKDIRSSGTLWLGPEPKEQEYGLVGNVTVVPYRTSSRLTSYSLAHDLCYSLQIMPSSDYSNTVGGGLKLKGAGGVDKKKKKKKAKKEDPEEHTSKQDTNPNNTNSAQTALQKALAEEEEEDSGKATSGLPGADVKEYGKTEAQRRFEERRKKRLDERLQKEGVKTHKERVEQLNKYLSTLSEHNDMPRIGPG</sequence>
<dbReference type="KEGG" id="ffu:CLAFUR5_00406"/>
<feature type="region of interest" description="Disordered" evidence="1">
    <location>
        <begin position="1044"/>
        <end position="1144"/>
    </location>
</feature>
<dbReference type="Pfam" id="PF08555">
    <property type="entry name" value="FAM32A"/>
    <property type="match status" value="1"/>
</dbReference>
<dbReference type="Gene3D" id="2.60.120.260">
    <property type="entry name" value="Galactose-binding domain-like"/>
    <property type="match status" value="1"/>
</dbReference>
<dbReference type="PANTHER" id="PTHR36848:SF2">
    <property type="entry name" value="SECRETED PROTEIN"/>
    <property type="match status" value="1"/>
</dbReference>
<proteinExistence type="predicted"/>
<dbReference type="InterPro" id="IPR053161">
    <property type="entry name" value="Ulvan_degrading_GH"/>
</dbReference>
<feature type="compositionally biased region" description="Basic and acidic residues" evidence="1">
    <location>
        <begin position="1110"/>
        <end position="1144"/>
    </location>
</feature>
<dbReference type="EMBL" id="CP090163">
    <property type="protein sequence ID" value="UJO12624.1"/>
    <property type="molecule type" value="Genomic_DNA"/>
</dbReference>
<keyword evidence="2" id="KW-0732">Signal</keyword>
<keyword evidence="4" id="KW-1185">Reference proteome</keyword>
<evidence type="ECO:0000313" key="4">
    <source>
        <dbReference type="Proteomes" id="UP000756132"/>
    </source>
</evidence>
<dbReference type="SUPFAM" id="SSF49785">
    <property type="entry name" value="Galactose-binding domain-like"/>
    <property type="match status" value="1"/>
</dbReference>
<protein>
    <recommendedName>
        <fullName evidence="5">Secreted protein</fullName>
    </recommendedName>
</protein>
<dbReference type="Pfam" id="PF17132">
    <property type="entry name" value="Glyco_hydro_106"/>
    <property type="match status" value="1"/>
</dbReference>
<dbReference type="GeneID" id="71980284"/>
<dbReference type="Proteomes" id="UP000756132">
    <property type="component" value="Chromosome 1"/>
</dbReference>
<feature type="chain" id="PRO_5040231764" description="Secreted protein" evidence="2">
    <location>
        <begin position="18"/>
        <end position="1169"/>
    </location>
</feature>
<accession>A0A9Q8L8E9</accession>
<feature type="signal peptide" evidence="2">
    <location>
        <begin position="1"/>
        <end position="17"/>
    </location>
</feature>
<feature type="compositionally biased region" description="Basic and acidic residues" evidence="1">
    <location>
        <begin position="1062"/>
        <end position="1072"/>
    </location>
</feature>
<dbReference type="OrthoDB" id="2588159at2759"/>
<evidence type="ECO:0000313" key="3">
    <source>
        <dbReference type="EMBL" id="UJO12624.1"/>
    </source>
</evidence>
<dbReference type="InterPro" id="IPR013865">
    <property type="entry name" value="FAM32A"/>
</dbReference>
<dbReference type="AlphaFoldDB" id="A0A9Q8L8E9"/>
<reference evidence="3" key="1">
    <citation type="submission" date="2021-12" db="EMBL/GenBank/DDBJ databases">
        <authorList>
            <person name="Zaccaron A."/>
            <person name="Stergiopoulos I."/>
        </authorList>
    </citation>
    <scope>NUCLEOTIDE SEQUENCE</scope>
    <source>
        <strain evidence="3">Race5_Kim</strain>
    </source>
</reference>
<feature type="compositionally biased region" description="Polar residues" evidence="1">
    <location>
        <begin position="1073"/>
        <end position="1087"/>
    </location>
</feature>
<dbReference type="RefSeq" id="XP_047756990.1">
    <property type="nucleotide sequence ID" value="XM_047899554.1"/>
</dbReference>
<gene>
    <name evidence="3" type="ORF">CLAFUR5_00406</name>
</gene>
<reference evidence="3" key="2">
    <citation type="journal article" date="2022" name="Microb. Genom.">
        <title>A chromosome-scale genome assembly of the tomato pathogen Cladosporium fulvum reveals a compartmentalized genome architecture and the presence of a dispensable chromosome.</title>
        <authorList>
            <person name="Zaccaron A.Z."/>
            <person name="Chen L.H."/>
            <person name="Samaras A."/>
            <person name="Stergiopoulos I."/>
        </authorList>
    </citation>
    <scope>NUCLEOTIDE SEQUENCE</scope>
    <source>
        <strain evidence="3">Race5_Kim</strain>
    </source>
</reference>
<evidence type="ECO:0008006" key="5">
    <source>
        <dbReference type="Google" id="ProtNLM"/>
    </source>
</evidence>
<evidence type="ECO:0000256" key="1">
    <source>
        <dbReference type="SAM" id="MobiDB-lite"/>
    </source>
</evidence>